<comment type="subunit">
    <text evidence="5">V-ATPase is a heteromultimeric enzyme made up of two complexes: the ATP-hydrolytic V1 complex and the proton translocation V0 complex. The V1 complex consists of three catalytic AB heterodimers that form a heterohexamer, three peripheral stalks each consisting of EG heterodimers, one central rotor including subunits D and F, and the regulatory subunits C and H. The proton translocation complex V0 consists of the proton transport subunit a, a ring of proteolipid subunits c9c'', rotary subunit d, subunits e and f, and the accessory subunits VhaAC45 and ATP6AP2.</text>
</comment>
<dbReference type="InterPro" id="IPR002843">
    <property type="entry name" value="ATPase_V0-cplx_csu/dsu"/>
</dbReference>
<dbReference type="SUPFAM" id="SSF103486">
    <property type="entry name" value="V-type ATP synthase subunit C"/>
    <property type="match status" value="1"/>
</dbReference>
<name>B4NF69_DROWI</name>
<dbReference type="EMBL" id="CH964251">
    <property type="protein sequence ID" value="EDW82936.1"/>
    <property type="molecule type" value="Genomic_DNA"/>
</dbReference>
<evidence type="ECO:0000256" key="4">
    <source>
        <dbReference type="ARBA" id="ARBA00023065"/>
    </source>
</evidence>
<dbReference type="PANTHER" id="PTHR11028">
    <property type="entry name" value="VACUOLAR ATP SYNTHASE SUBUNIT AC39"/>
    <property type="match status" value="1"/>
</dbReference>
<keyword evidence="3 6" id="KW-0375">Hydrogen ion transport</keyword>
<dbReference type="PhylomeDB" id="B4NF69"/>
<dbReference type="Gene3D" id="1.20.1690.10">
    <property type="entry name" value="V-type ATP synthase subunit C domain"/>
    <property type="match status" value="2"/>
</dbReference>
<gene>
    <name evidence="7" type="primary">Dwil\GK22588</name>
    <name evidence="7" type="ORF">Dwil_GK22588</name>
</gene>
<dbReference type="InterPro" id="IPR036079">
    <property type="entry name" value="ATPase_csu/dsu_sf"/>
</dbReference>
<keyword evidence="8" id="KW-1185">Reference proteome</keyword>
<sequence>MTYSFQFNTENGYLEGLTRGFKNGMLRQSDYLNLTQCENLDDIKLNIQGTEYGNIFVQDQSTTRVDLIEKRMREKLLVEYSYIRDHSTEPLSTFLEYLRYPHMIDNVCLLVSGLNNRRPIRKLLAMCHPLGLFDQLAAINVAVNSYELFNAILIDTPLAKYIPNSYDEDSFHHIDVEILRGTLNRAYLEDFYSYCKNLGGTTADVMCNLLAFEADRRAIIIAVNALNSDLTPRARLKLFPTCGNISPDGLVALSNAMDYDAVKQACSFFLEYSQMFENIERDTDGLITLEDRFLMLEAKKHVHSFLQQFHFGVFYSYIKLKQLELRNVIWICECVSQRQLDKVNAYIPIPLDS</sequence>
<dbReference type="FunCoup" id="B4NF69">
    <property type="interactions" value="268"/>
</dbReference>
<dbReference type="SMR" id="B4NF69"/>
<dbReference type="KEGG" id="dwi:6649844"/>
<dbReference type="InParanoid" id="B4NF69"/>
<comment type="similarity">
    <text evidence="1 6">Belongs to the V-ATPase V0D/AC39 subunit family.</text>
</comment>
<dbReference type="GO" id="GO:0007430">
    <property type="term" value="P:terminal branching, open tracheal system"/>
    <property type="evidence" value="ECO:0007669"/>
    <property type="project" value="UniProtKB-ARBA"/>
</dbReference>
<dbReference type="InterPro" id="IPR016727">
    <property type="entry name" value="ATPase_V0-cplx_dsu"/>
</dbReference>
<evidence type="ECO:0000256" key="6">
    <source>
        <dbReference type="PIRNR" id="PIRNR018497"/>
    </source>
</evidence>
<dbReference type="PIRSF" id="PIRSF018497">
    <property type="entry name" value="V-ATP_synth_D"/>
    <property type="match status" value="1"/>
</dbReference>
<organism evidence="7 8">
    <name type="scientific">Drosophila willistoni</name>
    <name type="common">Fruit fly</name>
    <dbReference type="NCBI Taxonomy" id="7260"/>
    <lineage>
        <taxon>Eukaryota</taxon>
        <taxon>Metazoa</taxon>
        <taxon>Ecdysozoa</taxon>
        <taxon>Arthropoda</taxon>
        <taxon>Hexapoda</taxon>
        <taxon>Insecta</taxon>
        <taxon>Pterygota</taxon>
        <taxon>Neoptera</taxon>
        <taxon>Endopterygota</taxon>
        <taxon>Diptera</taxon>
        <taxon>Brachycera</taxon>
        <taxon>Muscomorpha</taxon>
        <taxon>Ephydroidea</taxon>
        <taxon>Drosophilidae</taxon>
        <taxon>Drosophila</taxon>
        <taxon>Sophophora</taxon>
    </lineage>
</organism>
<evidence type="ECO:0000256" key="5">
    <source>
        <dbReference type="ARBA" id="ARBA00046957"/>
    </source>
</evidence>
<dbReference type="STRING" id="7260.B4NF69"/>
<proteinExistence type="inferred from homology"/>
<dbReference type="AlphaFoldDB" id="B4NF69"/>
<dbReference type="InterPro" id="IPR044911">
    <property type="entry name" value="V-type_ATPase_csu/dsu_dom_3"/>
</dbReference>
<protein>
    <recommendedName>
        <fullName evidence="6">V-type proton ATPase subunit</fullName>
    </recommendedName>
</protein>
<dbReference type="Pfam" id="PF01992">
    <property type="entry name" value="vATP-synt_AC39"/>
    <property type="match status" value="1"/>
</dbReference>
<dbReference type="OrthoDB" id="10250083at2759"/>
<dbReference type="eggNOG" id="KOG2957">
    <property type="taxonomic scope" value="Eukaryota"/>
</dbReference>
<evidence type="ECO:0000256" key="2">
    <source>
        <dbReference type="ARBA" id="ARBA00022448"/>
    </source>
</evidence>
<comment type="function">
    <text evidence="6">Subunit of the V0 complex of vacuolar(H+)-ATPase (V-ATPase), a multisubunit enzyme composed of a peripheral complex (V1) that hydrolyzes ATP and a membrane integral complex (V0) that translocates protons. V-ATPase is responsible for acidifying and maintaining the pH of intracellular compartments and in some cell types, is targeted to the plasma membrane, where it is responsible for acidifying the extracellular environment.</text>
</comment>
<dbReference type="GO" id="GO:0046961">
    <property type="term" value="F:proton-transporting ATPase activity, rotational mechanism"/>
    <property type="evidence" value="ECO:0007669"/>
    <property type="project" value="InterPro"/>
</dbReference>
<dbReference type="GO" id="GO:0033179">
    <property type="term" value="C:proton-transporting V-type ATPase, V0 domain"/>
    <property type="evidence" value="ECO:0007669"/>
    <property type="project" value="InterPro"/>
</dbReference>
<dbReference type="Proteomes" id="UP000007798">
    <property type="component" value="Unassembled WGS sequence"/>
</dbReference>
<accession>B4NF69</accession>
<reference evidence="7 8" key="1">
    <citation type="journal article" date="2007" name="Nature">
        <title>Evolution of genes and genomes on the Drosophila phylogeny.</title>
        <authorList>
            <consortium name="Drosophila 12 Genomes Consortium"/>
            <person name="Clark A.G."/>
            <person name="Eisen M.B."/>
            <person name="Smith D.R."/>
            <person name="Bergman C.M."/>
            <person name="Oliver B."/>
            <person name="Markow T.A."/>
            <person name="Kaufman T.C."/>
            <person name="Kellis M."/>
            <person name="Gelbart W."/>
            <person name="Iyer V.N."/>
            <person name="Pollard D.A."/>
            <person name="Sackton T.B."/>
            <person name="Larracuente A.M."/>
            <person name="Singh N.D."/>
            <person name="Abad J.P."/>
            <person name="Abt D.N."/>
            <person name="Adryan B."/>
            <person name="Aguade M."/>
            <person name="Akashi H."/>
            <person name="Anderson W.W."/>
            <person name="Aquadro C.F."/>
            <person name="Ardell D.H."/>
            <person name="Arguello R."/>
            <person name="Artieri C.G."/>
            <person name="Barbash D.A."/>
            <person name="Barker D."/>
            <person name="Barsanti P."/>
            <person name="Batterham P."/>
            <person name="Batzoglou S."/>
            <person name="Begun D."/>
            <person name="Bhutkar A."/>
            <person name="Blanco E."/>
            <person name="Bosak S.A."/>
            <person name="Bradley R.K."/>
            <person name="Brand A.D."/>
            <person name="Brent M.R."/>
            <person name="Brooks A.N."/>
            <person name="Brown R.H."/>
            <person name="Butlin R.K."/>
            <person name="Caggese C."/>
            <person name="Calvi B.R."/>
            <person name="Bernardo de Carvalho A."/>
            <person name="Caspi A."/>
            <person name="Castrezana S."/>
            <person name="Celniker S.E."/>
            <person name="Chang J.L."/>
            <person name="Chapple C."/>
            <person name="Chatterji S."/>
            <person name="Chinwalla A."/>
            <person name="Civetta A."/>
            <person name="Clifton S.W."/>
            <person name="Comeron J.M."/>
            <person name="Costello J.C."/>
            <person name="Coyne J.A."/>
            <person name="Daub J."/>
            <person name="David R.G."/>
            <person name="Delcher A.L."/>
            <person name="Delehaunty K."/>
            <person name="Do C.B."/>
            <person name="Ebling H."/>
            <person name="Edwards K."/>
            <person name="Eickbush T."/>
            <person name="Evans J.D."/>
            <person name="Filipski A."/>
            <person name="Findeiss S."/>
            <person name="Freyhult E."/>
            <person name="Fulton L."/>
            <person name="Fulton R."/>
            <person name="Garcia A.C."/>
            <person name="Gardiner A."/>
            <person name="Garfield D.A."/>
            <person name="Garvin B.E."/>
            <person name="Gibson G."/>
            <person name="Gilbert D."/>
            <person name="Gnerre S."/>
            <person name="Godfrey J."/>
            <person name="Good R."/>
            <person name="Gotea V."/>
            <person name="Gravely B."/>
            <person name="Greenberg A.J."/>
            <person name="Griffiths-Jones S."/>
            <person name="Gross S."/>
            <person name="Guigo R."/>
            <person name="Gustafson E.A."/>
            <person name="Haerty W."/>
            <person name="Hahn M.W."/>
            <person name="Halligan D.L."/>
            <person name="Halpern A.L."/>
            <person name="Halter G.M."/>
            <person name="Han M.V."/>
            <person name="Heger A."/>
            <person name="Hillier L."/>
            <person name="Hinrichs A.S."/>
            <person name="Holmes I."/>
            <person name="Hoskins R.A."/>
            <person name="Hubisz M.J."/>
            <person name="Hultmark D."/>
            <person name="Huntley M.A."/>
            <person name="Jaffe D.B."/>
            <person name="Jagadeeshan S."/>
            <person name="Jeck W.R."/>
            <person name="Johnson J."/>
            <person name="Jones C.D."/>
            <person name="Jordan W.C."/>
            <person name="Karpen G.H."/>
            <person name="Kataoka E."/>
            <person name="Keightley P.D."/>
            <person name="Kheradpour P."/>
            <person name="Kirkness E.F."/>
            <person name="Koerich L.B."/>
            <person name="Kristiansen K."/>
            <person name="Kudrna D."/>
            <person name="Kulathinal R.J."/>
            <person name="Kumar S."/>
            <person name="Kwok R."/>
            <person name="Lander E."/>
            <person name="Langley C.H."/>
            <person name="Lapoint R."/>
            <person name="Lazzaro B.P."/>
            <person name="Lee S.J."/>
            <person name="Levesque L."/>
            <person name="Li R."/>
            <person name="Lin C.F."/>
            <person name="Lin M.F."/>
            <person name="Lindblad-Toh K."/>
            <person name="Llopart A."/>
            <person name="Long M."/>
            <person name="Low L."/>
            <person name="Lozovsky E."/>
            <person name="Lu J."/>
            <person name="Luo M."/>
            <person name="Machado C.A."/>
            <person name="Makalowski W."/>
            <person name="Marzo M."/>
            <person name="Matsuda M."/>
            <person name="Matzkin L."/>
            <person name="McAllister B."/>
            <person name="McBride C.S."/>
            <person name="McKernan B."/>
            <person name="McKernan K."/>
            <person name="Mendez-Lago M."/>
            <person name="Minx P."/>
            <person name="Mollenhauer M.U."/>
            <person name="Montooth K."/>
            <person name="Mount S.M."/>
            <person name="Mu X."/>
            <person name="Myers E."/>
            <person name="Negre B."/>
            <person name="Newfeld S."/>
            <person name="Nielsen R."/>
            <person name="Noor M.A."/>
            <person name="O'Grady P."/>
            <person name="Pachter L."/>
            <person name="Papaceit M."/>
            <person name="Parisi M.J."/>
            <person name="Parisi M."/>
            <person name="Parts L."/>
            <person name="Pedersen J.S."/>
            <person name="Pesole G."/>
            <person name="Phillippy A.M."/>
            <person name="Ponting C.P."/>
            <person name="Pop M."/>
            <person name="Porcelli D."/>
            <person name="Powell J.R."/>
            <person name="Prohaska S."/>
            <person name="Pruitt K."/>
            <person name="Puig M."/>
            <person name="Quesneville H."/>
            <person name="Ram K.R."/>
            <person name="Rand D."/>
            <person name="Rasmussen M.D."/>
            <person name="Reed L.K."/>
            <person name="Reenan R."/>
            <person name="Reily A."/>
            <person name="Remington K.A."/>
            <person name="Rieger T.T."/>
            <person name="Ritchie M.G."/>
            <person name="Robin C."/>
            <person name="Rogers Y.H."/>
            <person name="Rohde C."/>
            <person name="Rozas J."/>
            <person name="Rubenfield M.J."/>
            <person name="Ruiz A."/>
            <person name="Russo S."/>
            <person name="Salzberg S.L."/>
            <person name="Sanchez-Gracia A."/>
            <person name="Saranga D.J."/>
            <person name="Sato H."/>
            <person name="Schaeffer S.W."/>
            <person name="Schatz M.C."/>
            <person name="Schlenke T."/>
            <person name="Schwartz R."/>
            <person name="Segarra C."/>
            <person name="Singh R.S."/>
            <person name="Sirot L."/>
            <person name="Sirota M."/>
            <person name="Sisneros N.B."/>
            <person name="Smith C.D."/>
            <person name="Smith T.F."/>
            <person name="Spieth J."/>
            <person name="Stage D.E."/>
            <person name="Stark A."/>
            <person name="Stephan W."/>
            <person name="Strausberg R.L."/>
            <person name="Strempel S."/>
            <person name="Sturgill D."/>
            <person name="Sutton G."/>
            <person name="Sutton G.G."/>
            <person name="Tao W."/>
            <person name="Teichmann S."/>
            <person name="Tobari Y.N."/>
            <person name="Tomimura Y."/>
            <person name="Tsolas J.M."/>
            <person name="Valente V.L."/>
            <person name="Venter E."/>
            <person name="Venter J.C."/>
            <person name="Vicario S."/>
            <person name="Vieira F.G."/>
            <person name="Vilella A.J."/>
            <person name="Villasante A."/>
            <person name="Walenz B."/>
            <person name="Wang J."/>
            <person name="Wasserman M."/>
            <person name="Watts T."/>
            <person name="Wilson D."/>
            <person name="Wilson R.K."/>
            <person name="Wing R.A."/>
            <person name="Wolfner M.F."/>
            <person name="Wong A."/>
            <person name="Wong G.K."/>
            <person name="Wu C.I."/>
            <person name="Wu G."/>
            <person name="Yamamoto D."/>
            <person name="Yang H.P."/>
            <person name="Yang S.P."/>
            <person name="Yorke J.A."/>
            <person name="Yoshida K."/>
            <person name="Zdobnov E."/>
            <person name="Zhang P."/>
            <person name="Zhang Y."/>
            <person name="Zimin A.V."/>
            <person name="Baldwin J."/>
            <person name="Abdouelleil A."/>
            <person name="Abdulkadir J."/>
            <person name="Abebe A."/>
            <person name="Abera B."/>
            <person name="Abreu J."/>
            <person name="Acer S.C."/>
            <person name="Aftuck L."/>
            <person name="Alexander A."/>
            <person name="An P."/>
            <person name="Anderson E."/>
            <person name="Anderson S."/>
            <person name="Arachi H."/>
            <person name="Azer M."/>
            <person name="Bachantsang P."/>
            <person name="Barry A."/>
            <person name="Bayul T."/>
            <person name="Berlin A."/>
            <person name="Bessette D."/>
            <person name="Bloom T."/>
            <person name="Blye J."/>
            <person name="Boguslavskiy L."/>
            <person name="Bonnet C."/>
            <person name="Boukhgalter B."/>
            <person name="Bourzgui I."/>
            <person name="Brown A."/>
            <person name="Cahill P."/>
            <person name="Channer S."/>
            <person name="Cheshatsang Y."/>
            <person name="Chuda L."/>
            <person name="Citroen M."/>
            <person name="Collymore A."/>
            <person name="Cooke P."/>
            <person name="Costello M."/>
            <person name="D'Aco K."/>
            <person name="Daza R."/>
            <person name="De Haan G."/>
            <person name="DeGray S."/>
            <person name="DeMaso C."/>
            <person name="Dhargay N."/>
            <person name="Dooley K."/>
            <person name="Dooley E."/>
            <person name="Doricent M."/>
            <person name="Dorje P."/>
            <person name="Dorjee K."/>
            <person name="Dupes A."/>
            <person name="Elong R."/>
            <person name="Falk J."/>
            <person name="Farina A."/>
            <person name="Faro S."/>
            <person name="Ferguson D."/>
            <person name="Fisher S."/>
            <person name="Foley C.D."/>
            <person name="Franke A."/>
            <person name="Friedrich D."/>
            <person name="Gadbois L."/>
            <person name="Gearin G."/>
            <person name="Gearin C.R."/>
            <person name="Giannoukos G."/>
            <person name="Goode T."/>
            <person name="Graham J."/>
            <person name="Grandbois E."/>
            <person name="Grewal S."/>
            <person name="Gyaltsen K."/>
            <person name="Hafez N."/>
            <person name="Hagos B."/>
            <person name="Hall J."/>
            <person name="Henson C."/>
            <person name="Hollinger A."/>
            <person name="Honan T."/>
            <person name="Huard M.D."/>
            <person name="Hughes L."/>
            <person name="Hurhula B."/>
            <person name="Husby M.E."/>
            <person name="Kamat A."/>
            <person name="Kanga B."/>
            <person name="Kashin S."/>
            <person name="Khazanovich D."/>
            <person name="Kisner P."/>
            <person name="Lance K."/>
            <person name="Lara M."/>
            <person name="Lee W."/>
            <person name="Lennon N."/>
            <person name="Letendre F."/>
            <person name="LeVine R."/>
            <person name="Lipovsky A."/>
            <person name="Liu X."/>
            <person name="Liu J."/>
            <person name="Liu S."/>
            <person name="Lokyitsang T."/>
            <person name="Lokyitsang Y."/>
            <person name="Lubonja R."/>
            <person name="Lui A."/>
            <person name="MacDonald P."/>
            <person name="Magnisalis V."/>
            <person name="Maru K."/>
            <person name="Matthews C."/>
            <person name="McCusker W."/>
            <person name="McDonough S."/>
            <person name="Mehta T."/>
            <person name="Meldrim J."/>
            <person name="Meneus L."/>
            <person name="Mihai O."/>
            <person name="Mihalev A."/>
            <person name="Mihova T."/>
            <person name="Mittelman R."/>
            <person name="Mlenga V."/>
            <person name="Montmayeur A."/>
            <person name="Mulrain L."/>
            <person name="Navidi A."/>
            <person name="Naylor J."/>
            <person name="Negash T."/>
            <person name="Nguyen T."/>
            <person name="Nguyen N."/>
            <person name="Nicol R."/>
            <person name="Norbu C."/>
            <person name="Norbu N."/>
            <person name="Novod N."/>
            <person name="O'Neill B."/>
            <person name="Osman S."/>
            <person name="Markiewicz E."/>
            <person name="Oyono O.L."/>
            <person name="Patti C."/>
            <person name="Phunkhang P."/>
            <person name="Pierre F."/>
            <person name="Priest M."/>
            <person name="Raghuraman S."/>
            <person name="Rege F."/>
            <person name="Reyes R."/>
            <person name="Rise C."/>
            <person name="Rogov P."/>
            <person name="Ross K."/>
            <person name="Ryan E."/>
            <person name="Settipalli S."/>
            <person name="Shea T."/>
            <person name="Sherpa N."/>
            <person name="Shi L."/>
            <person name="Shih D."/>
            <person name="Sparrow T."/>
            <person name="Spaulding J."/>
            <person name="Stalker J."/>
            <person name="Stange-Thomann N."/>
            <person name="Stavropoulos S."/>
            <person name="Stone C."/>
            <person name="Strader C."/>
            <person name="Tesfaye S."/>
            <person name="Thomson T."/>
            <person name="Thoulutsang Y."/>
            <person name="Thoulutsang D."/>
            <person name="Topham K."/>
            <person name="Topping I."/>
            <person name="Tsamla T."/>
            <person name="Vassiliev H."/>
            <person name="Vo A."/>
            <person name="Wangchuk T."/>
            <person name="Wangdi T."/>
            <person name="Weiand M."/>
            <person name="Wilkinson J."/>
            <person name="Wilson A."/>
            <person name="Yadav S."/>
            <person name="Young G."/>
            <person name="Yu Q."/>
            <person name="Zembek L."/>
            <person name="Zhong D."/>
            <person name="Zimmer A."/>
            <person name="Zwirko Z."/>
            <person name="Jaffe D.B."/>
            <person name="Alvarez P."/>
            <person name="Brockman W."/>
            <person name="Butler J."/>
            <person name="Chin C."/>
            <person name="Gnerre S."/>
            <person name="Grabherr M."/>
            <person name="Kleber M."/>
            <person name="Mauceli E."/>
            <person name="MacCallum I."/>
        </authorList>
    </citation>
    <scope>NUCLEOTIDE SEQUENCE [LARGE SCALE GENOMIC DNA]</scope>
    <source>
        <strain evidence="8">Tucson 14030-0811.24</strain>
    </source>
</reference>
<evidence type="ECO:0000313" key="8">
    <source>
        <dbReference type="Proteomes" id="UP000007798"/>
    </source>
</evidence>
<dbReference type="Gene3D" id="1.10.132.50">
    <property type="entry name" value="ATP synthase (C/AC39) subunit, domain 3"/>
    <property type="match status" value="1"/>
</dbReference>
<dbReference type="InterPro" id="IPR035067">
    <property type="entry name" value="V-type_ATPase_csu/dsu"/>
</dbReference>
<evidence type="ECO:0000313" key="7">
    <source>
        <dbReference type="EMBL" id="EDW82936.1"/>
    </source>
</evidence>
<dbReference type="FunFam" id="1.20.1690.10:FF:000001">
    <property type="entry name" value="V-type proton ATPase subunit"/>
    <property type="match status" value="1"/>
</dbReference>
<dbReference type="HOGENOM" id="CLU_051277_0_0_1"/>
<keyword evidence="4 6" id="KW-0406">Ion transport</keyword>
<keyword evidence="2 6" id="KW-0813">Transport</keyword>
<evidence type="ECO:0000256" key="1">
    <source>
        <dbReference type="ARBA" id="ARBA00006709"/>
    </source>
</evidence>
<evidence type="ECO:0000256" key="3">
    <source>
        <dbReference type="ARBA" id="ARBA00022781"/>
    </source>
</evidence>